<comment type="similarity">
    <text evidence="1">Belongs to the glycosyltransferase 28 family.</text>
</comment>
<feature type="region of interest" description="Disordered" evidence="6">
    <location>
        <begin position="109"/>
        <end position="128"/>
    </location>
</feature>
<evidence type="ECO:0000256" key="6">
    <source>
        <dbReference type="SAM" id="MobiDB-lite"/>
    </source>
</evidence>
<keyword evidence="4" id="KW-0808">Transferase</keyword>
<feature type="domain" description="Glycosyl transferase family 28 C-terminal" evidence="7">
    <location>
        <begin position="481"/>
        <end position="528"/>
    </location>
</feature>
<accession>A0A7S1FUR9</accession>
<proteinExistence type="inferred from homology"/>
<evidence type="ECO:0000259" key="8">
    <source>
        <dbReference type="Pfam" id="PF06925"/>
    </source>
</evidence>
<dbReference type="SUPFAM" id="SSF53756">
    <property type="entry name" value="UDP-Glycosyltransferase/glycogen phosphorylase"/>
    <property type="match status" value="2"/>
</dbReference>
<dbReference type="InterPro" id="IPR007235">
    <property type="entry name" value="Glyco_trans_28_C"/>
</dbReference>
<dbReference type="EMBL" id="HBFR01021765">
    <property type="protein sequence ID" value="CAD8888483.1"/>
    <property type="molecule type" value="Transcribed_RNA"/>
</dbReference>
<feature type="domain" description="Diacylglycerol glucosyltransferase N-terminal" evidence="8">
    <location>
        <begin position="175"/>
        <end position="346"/>
    </location>
</feature>
<name>A0A7S1FUR9_9STRA</name>
<evidence type="ECO:0000259" key="7">
    <source>
        <dbReference type="Pfam" id="PF04101"/>
    </source>
</evidence>
<dbReference type="PANTHER" id="PTHR43025">
    <property type="entry name" value="MONOGALACTOSYLDIACYLGLYCEROL SYNTHASE"/>
    <property type="match status" value="1"/>
</dbReference>
<evidence type="ECO:0000256" key="4">
    <source>
        <dbReference type="ARBA" id="ARBA00022679"/>
    </source>
</evidence>
<dbReference type="InterPro" id="IPR050519">
    <property type="entry name" value="Glycosyltransf_28_UgtP"/>
</dbReference>
<comment type="subcellular location">
    <subcellularLocation>
        <location evidence="5">Plastid</location>
        <location evidence="5">Chloroplast membrane</location>
    </subcellularLocation>
</comment>
<dbReference type="EC" id="2.4.1.46" evidence="2"/>
<dbReference type="InterPro" id="IPR009695">
    <property type="entry name" value="Diacylglyc_glucosyltr_N"/>
</dbReference>
<dbReference type="Pfam" id="PF06925">
    <property type="entry name" value="MGDG_synth"/>
    <property type="match status" value="1"/>
</dbReference>
<reference evidence="9" key="1">
    <citation type="submission" date="2021-01" db="EMBL/GenBank/DDBJ databases">
        <authorList>
            <person name="Corre E."/>
            <person name="Pelletier E."/>
            <person name="Niang G."/>
            <person name="Scheremetjew M."/>
            <person name="Finn R."/>
            <person name="Kale V."/>
            <person name="Holt S."/>
            <person name="Cochrane G."/>
            <person name="Meng A."/>
            <person name="Brown T."/>
            <person name="Cohen L."/>
        </authorList>
    </citation>
    <scope>NUCLEOTIDE SEQUENCE</scope>
    <source>
        <strain evidence="9">308</strain>
    </source>
</reference>
<dbReference type="GO" id="GO:0046509">
    <property type="term" value="F:1,2-diacylglycerol 3-beta-galactosyltransferase activity"/>
    <property type="evidence" value="ECO:0007669"/>
    <property type="project" value="UniProtKB-EC"/>
</dbReference>
<gene>
    <name evidence="9" type="ORF">CHYS00102_LOCUS15682</name>
</gene>
<evidence type="ECO:0000256" key="2">
    <source>
        <dbReference type="ARBA" id="ARBA00012615"/>
    </source>
</evidence>
<evidence type="ECO:0000313" key="9">
    <source>
        <dbReference type="EMBL" id="CAD8888483.1"/>
    </source>
</evidence>
<dbReference type="PANTHER" id="PTHR43025:SF3">
    <property type="entry name" value="MONOGALACTOSYLDIACYLGLYCEROL SYNTHASE 1, CHLOROPLASTIC"/>
    <property type="match status" value="1"/>
</dbReference>
<dbReference type="Gene3D" id="3.40.50.2000">
    <property type="entry name" value="Glycogen Phosphorylase B"/>
    <property type="match status" value="1"/>
</dbReference>
<evidence type="ECO:0000256" key="5">
    <source>
        <dbReference type="ARBA" id="ARBA00046299"/>
    </source>
</evidence>
<dbReference type="GO" id="GO:0009247">
    <property type="term" value="P:glycolipid biosynthetic process"/>
    <property type="evidence" value="ECO:0007669"/>
    <property type="project" value="InterPro"/>
</dbReference>
<evidence type="ECO:0000256" key="1">
    <source>
        <dbReference type="ARBA" id="ARBA00006962"/>
    </source>
</evidence>
<dbReference type="GO" id="GO:0031969">
    <property type="term" value="C:chloroplast membrane"/>
    <property type="evidence" value="ECO:0007669"/>
    <property type="project" value="UniProtKB-SubCell"/>
</dbReference>
<protein>
    <recommendedName>
        <fullName evidence="2">monogalactosyldiacylglycerol synthase</fullName>
        <ecNumber evidence="2">2.4.1.46</ecNumber>
    </recommendedName>
</protein>
<sequence>MPLVRTSAPRRQCHHTAQSRNMIGCASKNFLILLSSGTINMLMFRGSSSAVTAAASLLLFCHSGGVGGGGRGMTASAVSDVRPRSFVPQQGKNGSIDLNTSYKRLLVRSGATEEEEGEESPPLPSVLTQPHLVPEISSQYTRSERGDTFVVVEEDPVEHVPLRVLFLSADTGGGHRASAESLAKQFQLHFPGTTYDLFDIWSNVTVNPYRKIVPAYKHLSAHPRQWKFLYHLSNTRPYEFLMDMHTLATCYSQIRSQIEAYDVDVVVSVHPTMNYLPMYCLKKMAEENLSDRLPFFTVVTDLGAGHCTWFQPNIDKMYIASDSIRKLAKKRGKVHDNRIRQFGLPIRHDFAVHAAAMTERTSKAGISYVKKTRKRLNLDPKRHVVLVMGGGEGVGSLSDIVDATYAALVRQGIHATVAVVCGRNEKLKVELEERDWDAVLKNNAKVPSKSHRKRILAKLFGPKFHVPAHAAFKVGTQEQSPQPEKVTVVGLGFITDMASYMVAADVLVTKAGPGTIAEAASLGLPIMLTSFLPGQEAGNVDVVLDGGFGDYCEDPDGIADQISLWLAEGNQDILESMSRAATLAGCPNAAAEIAIDIGETTIRMHKDAEARRKIGRTLSN</sequence>
<dbReference type="Pfam" id="PF04101">
    <property type="entry name" value="Glyco_tran_28_C"/>
    <property type="match status" value="1"/>
</dbReference>
<organism evidence="9">
    <name type="scientific">Corethron hystrix</name>
    <dbReference type="NCBI Taxonomy" id="216773"/>
    <lineage>
        <taxon>Eukaryota</taxon>
        <taxon>Sar</taxon>
        <taxon>Stramenopiles</taxon>
        <taxon>Ochrophyta</taxon>
        <taxon>Bacillariophyta</taxon>
        <taxon>Coscinodiscophyceae</taxon>
        <taxon>Corethrophycidae</taxon>
        <taxon>Corethrales</taxon>
        <taxon>Corethraceae</taxon>
        <taxon>Corethron</taxon>
    </lineage>
</organism>
<dbReference type="AlphaFoldDB" id="A0A7S1FUR9"/>
<evidence type="ECO:0000256" key="3">
    <source>
        <dbReference type="ARBA" id="ARBA00022676"/>
    </source>
</evidence>
<keyword evidence="3" id="KW-0328">Glycosyltransferase</keyword>